<dbReference type="EMBL" id="MU825884">
    <property type="protein sequence ID" value="KAJ7384807.1"/>
    <property type="molecule type" value="Genomic_DNA"/>
</dbReference>
<gene>
    <name evidence="1" type="ORF">OS493_019483</name>
</gene>
<keyword evidence="2" id="KW-1185">Reference proteome</keyword>
<accession>A0A9X0D2H8</accession>
<protein>
    <submittedName>
        <fullName evidence="1">Uncharacterized protein</fullName>
    </submittedName>
</protein>
<dbReference type="AlphaFoldDB" id="A0A9X0D2H8"/>
<dbReference type="Proteomes" id="UP001163046">
    <property type="component" value="Unassembled WGS sequence"/>
</dbReference>
<organism evidence="1 2">
    <name type="scientific">Desmophyllum pertusum</name>
    <dbReference type="NCBI Taxonomy" id="174260"/>
    <lineage>
        <taxon>Eukaryota</taxon>
        <taxon>Metazoa</taxon>
        <taxon>Cnidaria</taxon>
        <taxon>Anthozoa</taxon>
        <taxon>Hexacorallia</taxon>
        <taxon>Scleractinia</taxon>
        <taxon>Caryophylliina</taxon>
        <taxon>Caryophylliidae</taxon>
        <taxon>Desmophyllum</taxon>
    </lineage>
</organism>
<evidence type="ECO:0000313" key="2">
    <source>
        <dbReference type="Proteomes" id="UP001163046"/>
    </source>
</evidence>
<dbReference type="OrthoDB" id="5987944at2759"/>
<name>A0A9X0D2H8_9CNID</name>
<proteinExistence type="predicted"/>
<comment type="caution">
    <text evidence="1">The sequence shown here is derived from an EMBL/GenBank/DDBJ whole genome shotgun (WGS) entry which is preliminary data.</text>
</comment>
<sequence>MNERDLPLPLSGSDKEVSFYEGQDCPELLDETIEDGYRLLPITPEPPNILLSGEELVSAQDDLDELEAKRVAESETLKDKLYITVSRHEVLTELLRLYADDQVFSKKIVPTFEGENSSGDGVLWSHMLCEKVAEDCLLDSFLHLLPPNQRDIFNGALQGKQPFPVDEVIDVLDDFNAKTRLSAENVRAVSLTTTTNELVEKPFLALLKIKQGMGTFWDDVSPQIINVIYSLYNPTASRLIDHLQYYYVTALFLNYNNLLKYI</sequence>
<evidence type="ECO:0000313" key="1">
    <source>
        <dbReference type="EMBL" id="KAJ7384807.1"/>
    </source>
</evidence>
<reference evidence="1" key="1">
    <citation type="submission" date="2023-01" db="EMBL/GenBank/DDBJ databases">
        <title>Genome assembly of the deep-sea coral Lophelia pertusa.</title>
        <authorList>
            <person name="Herrera S."/>
            <person name="Cordes E."/>
        </authorList>
    </citation>
    <scope>NUCLEOTIDE SEQUENCE</scope>
    <source>
        <strain evidence="1">USNM1676648</strain>
        <tissue evidence="1">Polyp</tissue>
    </source>
</reference>